<dbReference type="InterPro" id="IPR025633">
    <property type="entry name" value="DUF4291"/>
</dbReference>
<dbReference type="PANTHER" id="PTHR38567:SF1">
    <property type="entry name" value="DUF4291 DOMAIN-CONTAINING PROTEIN"/>
    <property type="match status" value="1"/>
</dbReference>
<comment type="caution">
    <text evidence="1">The sequence shown here is derived from an EMBL/GenBank/DDBJ whole genome shotgun (WGS) entry which is preliminary data.</text>
</comment>
<accession>A0ABN2TB07</accession>
<proteinExistence type="predicted"/>
<dbReference type="RefSeq" id="WP_344662673.1">
    <property type="nucleotide sequence ID" value="NZ_BAAAQM010000079.1"/>
</dbReference>
<organism evidence="1 2">
    <name type="scientific">Catenulispora subtropica</name>
    <dbReference type="NCBI Taxonomy" id="450798"/>
    <lineage>
        <taxon>Bacteria</taxon>
        <taxon>Bacillati</taxon>
        <taxon>Actinomycetota</taxon>
        <taxon>Actinomycetes</taxon>
        <taxon>Catenulisporales</taxon>
        <taxon>Catenulisporaceae</taxon>
        <taxon>Catenulispora</taxon>
    </lineage>
</organism>
<keyword evidence="2" id="KW-1185">Reference proteome</keyword>
<evidence type="ECO:0000313" key="1">
    <source>
        <dbReference type="EMBL" id="GAA2003781.1"/>
    </source>
</evidence>
<reference evidence="1 2" key="1">
    <citation type="journal article" date="2019" name="Int. J. Syst. Evol. Microbiol.">
        <title>The Global Catalogue of Microorganisms (GCM) 10K type strain sequencing project: providing services to taxonomists for standard genome sequencing and annotation.</title>
        <authorList>
            <consortium name="The Broad Institute Genomics Platform"/>
            <consortium name="The Broad Institute Genome Sequencing Center for Infectious Disease"/>
            <person name="Wu L."/>
            <person name="Ma J."/>
        </authorList>
    </citation>
    <scope>NUCLEOTIDE SEQUENCE [LARGE SCALE GENOMIC DNA]</scope>
    <source>
        <strain evidence="1 2">JCM 16013</strain>
    </source>
</reference>
<evidence type="ECO:0000313" key="2">
    <source>
        <dbReference type="Proteomes" id="UP001499854"/>
    </source>
</evidence>
<dbReference type="PANTHER" id="PTHR38567">
    <property type="entry name" value="DUF4291 DOMAIN-CONTAINING PROTEIN"/>
    <property type="match status" value="1"/>
</dbReference>
<dbReference type="Pfam" id="PF14124">
    <property type="entry name" value="DUF4291"/>
    <property type="match status" value="1"/>
</dbReference>
<gene>
    <name evidence="1" type="ORF">GCM10009838_82500</name>
</gene>
<name>A0ABN2TB07_9ACTN</name>
<sequence>MATLPLHQIRADYDATTIVVYQAYSPAIADPAVRGQRFVPPFSLNRMTWIKPSFLWMMGRSNWARKPGQERILAVRITREGWETALSQAVLTGFTHGVHSDRAQWERELKTSAVRVQWDPERTLHGGTLDARSIQVGLSRHIIADYVEQWTTEIRDVTPTVHKMADLLKQGRKDRAAEHLPKERPYDLPAEIARRLYRVPAY</sequence>
<protein>
    <submittedName>
        <fullName evidence="1">DUF4291 domain-containing protein</fullName>
    </submittedName>
</protein>
<dbReference type="EMBL" id="BAAAQM010000079">
    <property type="protein sequence ID" value="GAA2003781.1"/>
    <property type="molecule type" value="Genomic_DNA"/>
</dbReference>
<dbReference type="Proteomes" id="UP001499854">
    <property type="component" value="Unassembled WGS sequence"/>
</dbReference>